<dbReference type="GO" id="GO:0009786">
    <property type="term" value="P:regulation of asymmetric cell division"/>
    <property type="evidence" value="ECO:0007669"/>
    <property type="project" value="InterPro"/>
</dbReference>
<dbReference type="PANTHER" id="PTHR33914:SF18">
    <property type="entry name" value="DUF688 FAMILY PROTEIN"/>
    <property type="match status" value="1"/>
</dbReference>
<reference evidence="2 3" key="1">
    <citation type="submission" date="2024-01" db="EMBL/GenBank/DDBJ databases">
        <title>The genomes of 5 underutilized Papilionoideae crops provide insights into root nodulation and disease resistanc.</title>
        <authorList>
            <person name="Jiang F."/>
        </authorList>
    </citation>
    <scope>NUCLEOTIDE SEQUENCE [LARGE SCALE GENOMIC DNA]</scope>
    <source>
        <strain evidence="2">LVBAO_FW01</strain>
        <tissue evidence="2">Leaves</tissue>
    </source>
</reference>
<evidence type="ECO:0000256" key="1">
    <source>
        <dbReference type="SAM" id="MobiDB-lite"/>
    </source>
</evidence>
<name>A0AAN9L6A3_CANGL</name>
<dbReference type="PANTHER" id="PTHR33914">
    <property type="entry name" value="18S PRE-RIBOSOMAL ASSEMBLY PROTEIN GAR2-LIKE PROTEIN"/>
    <property type="match status" value="1"/>
</dbReference>
<accession>A0AAN9L6A3</accession>
<feature type="compositionally biased region" description="Basic residues" evidence="1">
    <location>
        <begin position="1"/>
        <end position="10"/>
    </location>
</feature>
<evidence type="ECO:0000313" key="3">
    <source>
        <dbReference type="Proteomes" id="UP001367508"/>
    </source>
</evidence>
<dbReference type="InterPro" id="IPR040378">
    <property type="entry name" value="BASL"/>
</dbReference>
<dbReference type="Proteomes" id="UP001367508">
    <property type="component" value="Unassembled WGS sequence"/>
</dbReference>
<gene>
    <name evidence="2" type="ORF">VNO77_22571</name>
</gene>
<organism evidence="2 3">
    <name type="scientific">Canavalia gladiata</name>
    <name type="common">Sword bean</name>
    <name type="synonym">Dolichos gladiatus</name>
    <dbReference type="NCBI Taxonomy" id="3824"/>
    <lineage>
        <taxon>Eukaryota</taxon>
        <taxon>Viridiplantae</taxon>
        <taxon>Streptophyta</taxon>
        <taxon>Embryophyta</taxon>
        <taxon>Tracheophyta</taxon>
        <taxon>Spermatophyta</taxon>
        <taxon>Magnoliopsida</taxon>
        <taxon>eudicotyledons</taxon>
        <taxon>Gunneridae</taxon>
        <taxon>Pentapetalae</taxon>
        <taxon>rosids</taxon>
        <taxon>fabids</taxon>
        <taxon>Fabales</taxon>
        <taxon>Fabaceae</taxon>
        <taxon>Papilionoideae</taxon>
        <taxon>50 kb inversion clade</taxon>
        <taxon>NPAAA clade</taxon>
        <taxon>indigoferoid/millettioid clade</taxon>
        <taxon>Phaseoleae</taxon>
        <taxon>Canavalia</taxon>
    </lineage>
</organism>
<comment type="caution">
    <text evidence="2">The sequence shown here is derived from an EMBL/GenBank/DDBJ whole genome shotgun (WGS) entry which is preliminary data.</text>
</comment>
<dbReference type="AlphaFoldDB" id="A0AAN9L6A3"/>
<dbReference type="EMBL" id="JAYMYQ010000005">
    <property type="protein sequence ID" value="KAK7328464.1"/>
    <property type="molecule type" value="Genomic_DNA"/>
</dbReference>
<evidence type="ECO:0000313" key="2">
    <source>
        <dbReference type="EMBL" id="KAK7328464.1"/>
    </source>
</evidence>
<proteinExistence type="predicted"/>
<sequence length="341" mass="38461">MRNSKGRSMKHSQLFHYQDQRSEGHKKIVRDRAESNNSFMTREIPIQRLFNVGHFANGSGDLSRFSKGKNFSSGINVMDYDIPELVVFIQEDHQQFVKDICIDKRVSPEGKCVSQGWELFEPNRRDSNLRTMEAMSINSNGSGHCASKHLSLKDAMELYDGRSLMMHGEVGLDSGYKVSSDHPLKKTTPDTLREVLRKEAEFSPSFKNWQINSYLGTVGSRVEFPHCAGCLQVTDTSMSRPEMGNSKSLTESSKRQLDFPQEICSCSVNPLSGSTSYAAPGTTSSSASHHSNDSISSTHSFAFPILPVEWNGSPVRMLEADKSQLRKHRWQKIWIYFSCCK</sequence>
<protein>
    <submittedName>
        <fullName evidence="2">Uncharacterized protein</fullName>
    </submittedName>
</protein>
<feature type="region of interest" description="Disordered" evidence="1">
    <location>
        <begin position="1"/>
        <end position="26"/>
    </location>
</feature>
<keyword evidence="3" id="KW-1185">Reference proteome</keyword>